<feature type="compositionally biased region" description="Polar residues" evidence="1">
    <location>
        <begin position="146"/>
        <end position="157"/>
    </location>
</feature>
<evidence type="ECO:0000313" key="3">
    <source>
        <dbReference type="Proteomes" id="UP000297245"/>
    </source>
</evidence>
<feature type="compositionally biased region" description="Polar residues" evidence="1">
    <location>
        <begin position="48"/>
        <end position="60"/>
    </location>
</feature>
<dbReference type="Proteomes" id="UP000297245">
    <property type="component" value="Unassembled WGS sequence"/>
</dbReference>
<feature type="compositionally biased region" description="Acidic residues" evidence="1">
    <location>
        <begin position="82"/>
        <end position="91"/>
    </location>
</feature>
<proteinExistence type="predicted"/>
<evidence type="ECO:0000256" key="1">
    <source>
        <dbReference type="SAM" id="MobiDB-lite"/>
    </source>
</evidence>
<protein>
    <submittedName>
        <fullName evidence="2">Uncharacterized protein</fullName>
    </submittedName>
</protein>
<feature type="region of interest" description="Disordered" evidence="1">
    <location>
        <begin position="1"/>
        <end position="96"/>
    </location>
</feature>
<evidence type="ECO:0000313" key="2">
    <source>
        <dbReference type="EMBL" id="THU88523.1"/>
    </source>
</evidence>
<name>A0A4S8LI87_DENBC</name>
<gene>
    <name evidence="2" type="ORF">K435DRAFT_803429</name>
</gene>
<organism evidence="2 3">
    <name type="scientific">Dendrothele bispora (strain CBS 962.96)</name>
    <dbReference type="NCBI Taxonomy" id="1314807"/>
    <lineage>
        <taxon>Eukaryota</taxon>
        <taxon>Fungi</taxon>
        <taxon>Dikarya</taxon>
        <taxon>Basidiomycota</taxon>
        <taxon>Agaricomycotina</taxon>
        <taxon>Agaricomycetes</taxon>
        <taxon>Agaricomycetidae</taxon>
        <taxon>Agaricales</taxon>
        <taxon>Agaricales incertae sedis</taxon>
        <taxon>Dendrothele</taxon>
    </lineage>
</organism>
<dbReference type="EMBL" id="ML179406">
    <property type="protein sequence ID" value="THU88523.1"/>
    <property type="molecule type" value="Genomic_DNA"/>
</dbReference>
<feature type="compositionally biased region" description="Acidic residues" evidence="1">
    <location>
        <begin position="23"/>
        <end position="32"/>
    </location>
</feature>
<sequence length="232" mass="26454">MRERGEEEKRIRPSSGLRKVYSDDEGGLSEDELMVKGLPEMKRPPSPEQNTSMASTNTAISFGAGRQHWLKGKNDGRLGEGEVTDYPDNESDLGTPTTLMLQSLETKEKEGGWEWTPRTQDLRACSSFMVVSLNRGTIQTRRRGRNNNSPTPQSNLPQILRNAKTAPRCNLALRGKSFSWSNLSPRAILVNDTQFFHSAYKREEDYTPRIREQGLSKRQNKLNLNRQTQQDW</sequence>
<reference evidence="2 3" key="1">
    <citation type="journal article" date="2019" name="Nat. Ecol. Evol.">
        <title>Megaphylogeny resolves global patterns of mushroom evolution.</title>
        <authorList>
            <person name="Varga T."/>
            <person name="Krizsan K."/>
            <person name="Foldi C."/>
            <person name="Dima B."/>
            <person name="Sanchez-Garcia M."/>
            <person name="Sanchez-Ramirez S."/>
            <person name="Szollosi G.J."/>
            <person name="Szarkandi J.G."/>
            <person name="Papp V."/>
            <person name="Albert L."/>
            <person name="Andreopoulos W."/>
            <person name="Angelini C."/>
            <person name="Antonin V."/>
            <person name="Barry K.W."/>
            <person name="Bougher N.L."/>
            <person name="Buchanan P."/>
            <person name="Buyck B."/>
            <person name="Bense V."/>
            <person name="Catcheside P."/>
            <person name="Chovatia M."/>
            <person name="Cooper J."/>
            <person name="Damon W."/>
            <person name="Desjardin D."/>
            <person name="Finy P."/>
            <person name="Geml J."/>
            <person name="Haridas S."/>
            <person name="Hughes K."/>
            <person name="Justo A."/>
            <person name="Karasinski D."/>
            <person name="Kautmanova I."/>
            <person name="Kiss B."/>
            <person name="Kocsube S."/>
            <person name="Kotiranta H."/>
            <person name="LaButti K.M."/>
            <person name="Lechner B.E."/>
            <person name="Liimatainen K."/>
            <person name="Lipzen A."/>
            <person name="Lukacs Z."/>
            <person name="Mihaltcheva S."/>
            <person name="Morgado L.N."/>
            <person name="Niskanen T."/>
            <person name="Noordeloos M.E."/>
            <person name="Ohm R.A."/>
            <person name="Ortiz-Santana B."/>
            <person name="Ovrebo C."/>
            <person name="Racz N."/>
            <person name="Riley R."/>
            <person name="Savchenko A."/>
            <person name="Shiryaev A."/>
            <person name="Soop K."/>
            <person name="Spirin V."/>
            <person name="Szebenyi C."/>
            <person name="Tomsovsky M."/>
            <person name="Tulloss R.E."/>
            <person name="Uehling J."/>
            <person name="Grigoriev I.V."/>
            <person name="Vagvolgyi C."/>
            <person name="Papp T."/>
            <person name="Martin F.M."/>
            <person name="Miettinen O."/>
            <person name="Hibbett D.S."/>
            <person name="Nagy L.G."/>
        </authorList>
    </citation>
    <scope>NUCLEOTIDE SEQUENCE [LARGE SCALE GENOMIC DNA]</scope>
    <source>
        <strain evidence="2 3">CBS 962.96</strain>
    </source>
</reference>
<feature type="region of interest" description="Disordered" evidence="1">
    <location>
        <begin position="138"/>
        <end position="159"/>
    </location>
</feature>
<dbReference type="AlphaFoldDB" id="A0A4S8LI87"/>
<keyword evidence="3" id="KW-1185">Reference proteome</keyword>
<accession>A0A4S8LI87</accession>
<feature type="compositionally biased region" description="Basic and acidic residues" evidence="1">
    <location>
        <begin position="1"/>
        <end position="11"/>
    </location>
</feature>